<protein>
    <recommendedName>
        <fullName evidence="2">Heterokaryon incompatibility domain-containing protein</fullName>
    </recommendedName>
</protein>
<dbReference type="EMBL" id="KV748850">
    <property type="protein sequence ID" value="OCL12630.1"/>
    <property type="molecule type" value="Genomic_DNA"/>
</dbReference>
<dbReference type="InterPro" id="IPR010730">
    <property type="entry name" value="HET"/>
</dbReference>
<proteinExistence type="predicted"/>
<evidence type="ECO:0000313" key="4">
    <source>
        <dbReference type="Proteomes" id="UP000250140"/>
    </source>
</evidence>
<evidence type="ECO:0000313" key="3">
    <source>
        <dbReference type="EMBL" id="OCL12630.1"/>
    </source>
</evidence>
<gene>
    <name evidence="3" type="ORF">AOQ84DRAFT_436878</name>
</gene>
<sequence>MLLDTETPFGSAYKTDHEFKEALLVASRLRVGRGEVANWASHLRFLTPVINADSAGNKNGDDVTGAKSGHESGPIELETASLTPSEDSSKEYCICNERPYKAFDKASRQLQLTESSDLPDCVHYVAVSYCWSSTPFPRSEDGEVGSEEYSIDTKHGVRSNKASSSILDRAIFFASERGSKFIWIDQECIEQDNPIDQRDGIQAMDLIYQRAWDSVGLLNIYVEKQEHLDALNLMFEGEGIESNELENLAEILELICSDAWFTRAWILQESTSAGSEMTLLIRCAPQLQRTDYFAGGSDHYFEVALFQLHILLSSWLPTTVEAMAEDIGGELHNRILRVMDRWFGMTPPASFSEYNPDMRLACNATEAIYLLSKRQNTIVADRLAILANLCNYEVRIDSNELDRLGYNFSICAFVLSILNGDISLLNGYAEMMQGKRGKVDSLESDNVCAPTRRLGYTWCPSASTSLDGIVYLDREKDHLRTRVVSLAESGLLVQGWLWAVDHEIDVTIVTEQLCIRRSQSIVKQSITGHVDRTLTIEILVSLLCYLHKCAYHGLVNLIWTHVRRAMPLADVERDPQVALYSKASFQDVYDVDTEALIWPNPIPRRPGSAEHADPFQSLDFSFPVRTFALWLTRTVLSKRRLSVGRIAHSNVSLSNYMALFEDQSLDTRRSPWDRALGLSQTEMRLLLLAVVV</sequence>
<name>A0A8E2F989_9PEZI</name>
<accession>A0A8E2F989</accession>
<dbReference type="Proteomes" id="UP000250140">
    <property type="component" value="Unassembled WGS sequence"/>
</dbReference>
<dbReference type="InterPro" id="IPR052895">
    <property type="entry name" value="HetReg/Transcr_Mod"/>
</dbReference>
<feature type="domain" description="Heterokaryon incompatibility" evidence="2">
    <location>
        <begin position="124"/>
        <end position="269"/>
    </location>
</feature>
<dbReference type="Pfam" id="PF06985">
    <property type="entry name" value="HET"/>
    <property type="match status" value="1"/>
</dbReference>
<dbReference type="OrthoDB" id="270167at2759"/>
<dbReference type="AlphaFoldDB" id="A0A8E2F989"/>
<organism evidence="3 4">
    <name type="scientific">Glonium stellatum</name>
    <dbReference type="NCBI Taxonomy" id="574774"/>
    <lineage>
        <taxon>Eukaryota</taxon>
        <taxon>Fungi</taxon>
        <taxon>Dikarya</taxon>
        <taxon>Ascomycota</taxon>
        <taxon>Pezizomycotina</taxon>
        <taxon>Dothideomycetes</taxon>
        <taxon>Pleosporomycetidae</taxon>
        <taxon>Gloniales</taxon>
        <taxon>Gloniaceae</taxon>
        <taxon>Glonium</taxon>
    </lineage>
</organism>
<dbReference type="PANTHER" id="PTHR24148">
    <property type="entry name" value="ANKYRIN REPEAT DOMAIN-CONTAINING PROTEIN 39 HOMOLOG-RELATED"/>
    <property type="match status" value="1"/>
</dbReference>
<evidence type="ECO:0000256" key="1">
    <source>
        <dbReference type="SAM" id="MobiDB-lite"/>
    </source>
</evidence>
<reference evidence="3 4" key="1">
    <citation type="journal article" date="2016" name="Nat. Commun.">
        <title>Ectomycorrhizal ecology is imprinted in the genome of the dominant symbiotic fungus Cenococcum geophilum.</title>
        <authorList>
            <consortium name="DOE Joint Genome Institute"/>
            <person name="Peter M."/>
            <person name="Kohler A."/>
            <person name="Ohm R.A."/>
            <person name="Kuo A."/>
            <person name="Krutzmann J."/>
            <person name="Morin E."/>
            <person name="Arend M."/>
            <person name="Barry K.W."/>
            <person name="Binder M."/>
            <person name="Choi C."/>
            <person name="Clum A."/>
            <person name="Copeland A."/>
            <person name="Grisel N."/>
            <person name="Haridas S."/>
            <person name="Kipfer T."/>
            <person name="LaButti K."/>
            <person name="Lindquist E."/>
            <person name="Lipzen A."/>
            <person name="Maire R."/>
            <person name="Meier B."/>
            <person name="Mihaltcheva S."/>
            <person name="Molinier V."/>
            <person name="Murat C."/>
            <person name="Poggeler S."/>
            <person name="Quandt C.A."/>
            <person name="Sperisen C."/>
            <person name="Tritt A."/>
            <person name="Tisserant E."/>
            <person name="Crous P.W."/>
            <person name="Henrissat B."/>
            <person name="Nehls U."/>
            <person name="Egli S."/>
            <person name="Spatafora J.W."/>
            <person name="Grigoriev I.V."/>
            <person name="Martin F.M."/>
        </authorList>
    </citation>
    <scope>NUCLEOTIDE SEQUENCE [LARGE SCALE GENOMIC DNA]</scope>
    <source>
        <strain evidence="3 4">CBS 207.34</strain>
    </source>
</reference>
<dbReference type="PANTHER" id="PTHR24148:SF64">
    <property type="entry name" value="HETEROKARYON INCOMPATIBILITY DOMAIN-CONTAINING PROTEIN"/>
    <property type="match status" value="1"/>
</dbReference>
<keyword evidence="4" id="KW-1185">Reference proteome</keyword>
<feature type="region of interest" description="Disordered" evidence="1">
    <location>
        <begin position="56"/>
        <end position="84"/>
    </location>
</feature>
<evidence type="ECO:0000259" key="2">
    <source>
        <dbReference type="Pfam" id="PF06985"/>
    </source>
</evidence>